<reference evidence="3 4" key="1">
    <citation type="submission" date="2017-10" db="EMBL/GenBank/DDBJ databases">
        <title>Comparative genomics in systemic dimorphic fungi from Ajellomycetaceae.</title>
        <authorList>
            <person name="Munoz J.F."/>
            <person name="Mcewen J.G."/>
            <person name="Clay O.K."/>
            <person name="Cuomo C.A."/>
        </authorList>
    </citation>
    <scope>NUCLEOTIDE SEQUENCE [LARGE SCALE GENOMIC DNA]</scope>
    <source>
        <strain evidence="3 4">UAMH130</strain>
    </source>
</reference>
<evidence type="ECO:0000313" key="4">
    <source>
        <dbReference type="Proteomes" id="UP000224080"/>
    </source>
</evidence>
<dbReference type="InterPro" id="IPR001810">
    <property type="entry name" value="F-box_dom"/>
</dbReference>
<dbReference type="AlphaFoldDB" id="A0A2B7WJI0"/>
<organism evidence="3 4">
    <name type="scientific">Blastomyces parvus</name>
    <dbReference type="NCBI Taxonomy" id="2060905"/>
    <lineage>
        <taxon>Eukaryota</taxon>
        <taxon>Fungi</taxon>
        <taxon>Dikarya</taxon>
        <taxon>Ascomycota</taxon>
        <taxon>Pezizomycotina</taxon>
        <taxon>Eurotiomycetes</taxon>
        <taxon>Eurotiomycetidae</taxon>
        <taxon>Onygenales</taxon>
        <taxon>Ajellomycetaceae</taxon>
        <taxon>Blastomyces</taxon>
    </lineage>
</organism>
<dbReference type="PROSITE" id="PS50181">
    <property type="entry name" value="FBOX"/>
    <property type="match status" value="1"/>
</dbReference>
<comment type="caution">
    <text evidence="3">The sequence shown here is derived from an EMBL/GenBank/DDBJ whole genome shotgun (WGS) entry which is preliminary data.</text>
</comment>
<evidence type="ECO:0000256" key="1">
    <source>
        <dbReference type="SAM" id="MobiDB-lite"/>
    </source>
</evidence>
<dbReference type="EMBL" id="PDNC01000166">
    <property type="protein sequence ID" value="PGG96689.1"/>
    <property type="molecule type" value="Genomic_DNA"/>
</dbReference>
<feature type="region of interest" description="Disordered" evidence="1">
    <location>
        <begin position="195"/>
        <end position="219"/>
    </location>
</feature>
<sequence length="679" mass="75829">MHILNLPPELLQSVFDYSSVTNCLQAAYTCRTLFAVLSNYRKGLLYQLSQLPSPLSTLSTINVASSSSGSYGSNELATKSTAELFLLLRRRAAQQLRGANFHANQCTYTFGEDTPKIDTLASAIGPNHGDPNVALVQKGVPKVFLYLISRGQMLPRGVLEPVFVCPGNVEVIKVIFGEDGNTISVLQRFMPFPGAKREEKGPQGVGENGTANEDGQTTRNKHPFEEEAMKPYQEESTQLVHYQRRKPGSRYSRVTISAFPGQDEYRPLAIAIDNQHLVAISWQHKQDLDRRMIILHATYGDETEEDVELAYKVYNDNIIIHEDGTMPYDNRYQRPRNVGPIEPIIQMAFNDNATQLLYYHPSSTIYGHFQRIGVEAGSMKNTSGFLRNSCWVKYYNTNVDDVQEDDLKFTIAIPFFSTHETRSHDPTRELCHWKYLALGTAIDKHGELVACILMAEAQCRSSHCLHIENLDRGRRFDNWRVVARLAGYSTSMNSLPGIVATSPRATRLAIANWKTITVWPLDPRAIIERNADGVYPECMIDVGVTGAVLLEPVVLESEAVCFKLRFGESEDEIVSLTDRGVMRWEIGAGAVGRKEGAVLKIQYGAGGDDGESEGESEGGKRAKRKKREGSKSDVDMTEEGVFVYESDGEAENGDEMSDERDEEMQDADSNNEMHVQRGA</sequence>
<evidence type="ECO:0000259" key="2">
    <source>
        <dbReference type="PROSITE" id="PS50181"/>
    </source>
</evidence>
<feature type="region of interest" description="Disordered" evidence="1">
    <location>
        <begin position="604"/>
        <end position="679"/>
    </location>
</feature>
<dbReference type="OrthoDB" id="6058203at2759"/>
<dbReference type="STRING" id="2060905.A0A2B7WJI0"/>
<protein>
    <recommendedName>
        <fullName evidence="2">F-box domain-containing protein</fullName>
    </recommendedName>
</protein>
<keyword evidence="4" id="KW-1185">Reference proteome</keyword>
<accession>A0A2B7WJI0</accession>
<feature type="compositionally biased region" description="Polar residues" evidence="1">
    <location>
        <begin position="209"/>
        <end position="218"/>
    </location>
</feature>
<gene>
    <name evidence="3" type="ORF">GX51_07688</name>
</gene>
<proteinExistence type="predicted"/>
<feature type="compositionally biased region" description="Acidic residues" evidence="1">
    <location>
        <begin position="646"/>
        <end position="666"/>
    </location>
</feature>
<name>A0A2B7WJI0_9EURO</name>
<dbReference type="Proteomes" id="UP000224080">
    <property type="component" value="Unassembled WGS sequence"/>
</dbReference>
<evidence type="ECO:0000313" key="3">
    <source>
        <dbReference type="EMBL" id="PGG96689.1"/>
    </source>
</evidence>
<feature type="domain" description="F-box" evidence="2">
    <location>
        <begin position="1"/>
        <end position="48"/>
    </location>
</feature>